<proteinExistence type="predicted"/>
<feature type="transmembrane region" description="Helical" evidence="1">
    <location>
        <begin position="101"/>
        <end position="125"/>
    </location>
</feature>
<keyword evidence="1" id="KW-0812">Transmembrane</keyword>
<name>A0AAV2G086_9ROSI</name>
<protein>
    <submittedName>
        <fullName evidence="3">Uncharacterized protein</fullName>
    </submittedName>
</protein>
<dbReference type="EMBL" id="OZ034820">
    <property type="protein sequence ID" value="CAL1404021.1"/>
    <property type="molecule type" value="Genomic_DNA"/>
</dbReference>
<evidence type="ECO:0000313" key="4">
    <source>
        <dbReference type="Proteomes" id="UP001497516"/>
    </source>
</evidence>
<feature type="chain" id="PRO_5043404902" evidence="2">
    <location>
        <begin position="23"/>
        <end position="126"/>
    </location>
</feature>
<gene>
    <name evidence="3" type="ORF">LTRI10_LOCUS43909</name>
</gene>
<evidence type="ECO:0000256" key="1">
    <source>
        <dbReference type="SAM" id="Phobius"/>
    </source>
</evidence>
<feature type="signal peptide" evidence="2">
    <location>
        <begin position="1"/>
        <end position="22"/>
    </location>
</feature>
<accession>A0AAV2G086</accession>
<keyword evidence="1" id="KW-0472">Membrane</keyword>
<organism evidence="3 4">
    <name type="scientific">Linum trigynum</name>
    <dbReference type="NCBI Taxonomy" id="586398"/>
    <lineage>
        <taxon>Eukaryota</taxon>
        <taxon>Viridiplantae</taxon>
        <taxon>Streptophyta</taxon>
        <taxon>Embryophyta</taxon>
        <taxon>Tracheophyta</taxon>
        <taxon>Spermatophyta</taxon>
        <taxon>Magnoliopsida</taxon>
        <taxon>eudicotyledons</taxon>
        <taxon>Gunneridae</taxon>
        <taxon>Pentapetalae</taxon>
        <taxon>rosids</taxon>
        <taxon>fabids</taxon>
        <taxon>Malpighiales</taxon>
        <taxon>Linaceae</taxon>
        <taxon>Linum</taxon>
    </lineage>
</organism>
<sequence length="126" mass="12979">MATVLTAATVLLPLLLLLAAEGITTLNEAGARRAVCETRGGDVDSRTTDTLAVQAACFEKCGGDNFQASVAAGLDSSSTATDEAGPGGGEAATATSERTPYLFNVLDIVLTICNKFFLLVLLLLVR</sequence>
<keyword evidence="4" id="KW-1185">Reference proteome</keyword>
<dbReference type="AlphaFoldDB" id="A0AAV2G086"/>
<dbReference type="Proteomes" id="UP001497516">
    <property type="component" value="Chromosome 7"/>
</dbReference>
<evidence type="ECO:0000256" key="2">
    <source>
        <dbReference type="SAM" id="SignalP"/>
    </source>
</evidence>
<evidence type="ECO:0000313" key="3">
    <source>
        <dbReference type="EMBL" id="CAL1404021.1"/>
    </source>
</evidence>
<keyword evidence="1" id="KW-1133">Transmembrane helix</keyword>
<keyword evidence="2" id="KW-0732">Signal</keyword>
<reference evidence="3 4" key="1">
    <citation type="submission" date="2024-04" db="EMBL/GenBank/DDBJ databases">
        <authorList>
            <person name="Fracassetti M."/>
        </authorList>
    </citation>
    <scope>NUCLEOTIDE SEQUENCE [LARGE SCALE GENOMIC DNA]</scope>
</reference>